<dbReference type="AlphaFoldDB" id="A0A9J5ZJQ2"/>
<feature type="region of interest" description="Disordered" evidence="1">
    <location>
        <begin position="48"/>
        <end position="98"/>
    </location>
</feature>
<organism evidence="2 3">
    <name type="scientific">Solanum commersonii</name>
    <name type="common">Commerson's wild potato</name>
    <name type="synonym">Commerson's nightshade</name>
    <dbReference type="NCBI Taxonomy" id="4109"/>
    <lineage>
        <taxon>Eukaryota</taxon>
        <taxon>Viridiplantae</taxon>
        <taxon>Streptophyta</taxon>
        <taxon>Embryophyta</taxon>
        <taxon>Tracheophyta</taxon>
        <taxon>Spermatophyta</taxon>
        <taxon>Magnoliopsida</taxon>
        <taxon>eudicotyledons</taxon>
        <taxon>Gunneridae</taxon>
        <taxon>Pentapetalae</taxon>
        <taxon>asterids</taxon>
        <taxon>lamiids</taxon>
        <taxon>Solanales</taxon>
        <taxon>Solanaceae</taxon>
        <taxon>Solanoideae</taxon>
        <taxon>Solaneae</taxon>
        <taxon>Solanum</taxon>
    </lineage>
</organism>
<gene>
    <name evidence="2" type="ORF">H5410_023753</name>
</gene>
<dbReference type="EMBL" id="JACXVP010000004">
    <property type="protein sequence ID" value="KAG5612472.1"/>
    <property type="molecule type" value="Genomic_DNA"/>
</dbReference>
<evidence type="ECO:0000313" key="2">
    <source>
        <dbReference type="EMBL" id="KAG5612472.1"/>
    </source>
</evidence>
<proteinExistence type="predicted"/>
<feature type="compositionally biased region" description="Polar residues" evidence="1">
    <location>
        <begin position="80"/>
        <end position="96"/>
    </location>
</feature>
<feature type="compositionally biased region" description="Basic and acidic residues" evidence="1">
    <location>
        <begin position="48"/>
        <end position="75"/>
    </location>
</feature>
<evidence type="ECO:0000256" key="1">
    <source>
        <dbReference type="SAM" id="MobiDB-lite"/>
    </source>
</evidence>
<dbReference type="Proteomes" id="UP000824120">
    <property type="component" value="Chromosome 4"/>
</dbReference>
<keyword evidence="3" id="KW-1185">Reference proteome</keyword>
<protein>
    <submittedName>
        <fullName evidence="2">Uncharacterized protein</fullName>
    </submittedName>
</protein>
<sequence length="142" mass="16324">MSLQITYQDKATQTDLDNENTIERILSTITLLCTKLDTMDKELQQIKNQQHDAKHAELSPLEDFKIPELEGDDGKHRKTQTNSLLHAATGTANTSATKEENKIRYANANMTKLFDKSFIPKTQKDIFIPPQIKKPDQQIWKR</sequence>
<accession>A0A9J5ZJQ2</accession>
<comment type="caution">
    <text evidence="2">The sequence shown here is derived from an EMBL/GenBank/DDBJ whole genome shotgun (WGS) entry which is preliminary data.</text>
</comment>
<evidence type="ECO:0000313" key="3">
    <source>
        <dbReference type="Proteomes" id="UP000824120"/>
    </source>
</evidence>
<name>A0A9J5ZJQ2_SOLCO</name>
<reference evidence="2 3" key="1">
    <citation type="submission" date="2020-09" db="EMBL/GenBank/DDBJ databases">
        <title>De no assembly of potato wild relative species, Solanum commersonii.</title>
        <authorList>
            <person name="Cho K."/>
        </authorList>
    </citation>
    <scope>NUCLEOTIDE SEQUENCE [LARGE SCALE GENOMIC DNA]</scope>
    <source>
        <strain evidence="2">LZ3.2</strain>
        <tissue evidence="2">Leaf</tissue>
    </source>
</reference>